<organism evidence="1">
    <name type="scientific">marine sediment metagenome</name>
    <dbReference type="NCBI Taxonomy" id="412755"/>
    <lineage>
        <taxon>unclassified sequences</taxon>
        <taxon>metagenomes</taxon>
        <taxon>ecological metagenomes</taxon>
    </lineage>
</organism>
<accession>A0A0F9DJK6</accession>
<feature type="non-terminal residue" evidence="1">
    <location>
        <position position="1"/>
    </location>
</feature>
<sequence length="99" mass="11066">SFIESSDMSIEQGDELVHVSKLIPDFDRITGSMDVTLKGRKYPQATQFTKGPYTVTGSTDEMGVRIRARHIALRATQSSLGDSFRMGSFRIRARPDGER</sequence>
<proteinExistence type="predicted"/>
<dbReference type="AlphaFoldDB" id="A0A0F9DJK6"/>
<gene>
    <name evidence="1" type="ORF">LCGC14_2191070</name>
</gene>
<reference evidence="1" key="1">
    <citation type="journal article" date="2015" name="Nature">
        <title>Complex archaea that bridge the gap between prokaryotes and eukaryotes.</title>
        <authorList>
            <person name="Spang A."/>
            <person name="Saw J.H."/>
            <person name="Jorgensen S.L."/>
            <person name="Zaremba-Niedzwiedzka K."/>
            <person name="Martijn J."/>
            <person name="Lind A.E."/>
            <person name="van Eijk R."/>
            <person name="Schleper C."/>
            <person name="Guy L."/>
            <person name="Ettema T.J."/>
        </authorList>
    </citation>
    <scope>NUCLEOTIDE SEQUENCE</scope>
</reference>
<dbReference type="EMBL" id="LAZR01028682">
    <property type="protein sequence ID" value="KKL61858.1"/>
    <property type="molecule type" value="Genomic_DNA"/>
</dbReference>
<evidence type="ECO:0000313" key="1">
    <source>
        <dbReference type="EMBL" id="KKL61858.1"/>
    </source>
</evidence>
<name>A0A0F9DJK6_9ZZZZ</name>
<comment type="caution">
    <text evidence="1">The sequence shown here is derived from an EMBL/GenBank/DDBJ whole genome shotgun (WGS) entry which is preliminary data.</text>
</comment>
<protein>
    <submittedName>
        <fullName evidence="1">Uncharacterized protein</fullName>
    </submittedName>
</protein>